<name>A0AAI9FTZ3_STEMA</name>
<dbReference type="SUPFAM" id="SSF52540">
    <property type="entry name" value="P-loop containing nucleoside triphosphate hydrolases"/>
    <property type="match status" value="2"/>
</dbReference>
<dbReference type="Proteomes" id="UP001218208">
    <property type="component" value="Unassembled WGS sequence"/>
</dbReference>
<feature type="region of interest" description="Disordered" evidence="1">
    <location>
        <begin position="976"/>
        <end position="996"/>
    </location>
</feature>
<evidence type="ECO:0000313" key="6">
    <source>
        <dbReference type="Proteomes" id="UP001218208"/>
    </source>
</evidence>
<dbReference type="Proteomes" id="UP000515598">
    <property type="component" value="Chromosome"/>
</dbReference>
<dbReference type="EMBL" id="ABLOJW010000025">
    <property type="protein sequence ID" value="EKT4094268.1"/>
    <property type="molecule type" value="Genomic_DNA"/>
</dbReference>
<evidence type="ECO:0000313" key="5">
    <source>
        <dbReference type="Proteomes" id="UP000515598"/>
    </source>
</evidence>
<dbReference type="Gene3D" id="2.30.30.940">
    <property type="match status" value="1"/>
</dbReference>
<dbReference type="EMBL" id="CP060025">
    <property type="protein sequence ID" value="QNG78956.1"/>
    <property type="molecule type" value="Genomic_DNA"/>
</dbReference>
<reference evidence="4 5" key="1">
    <citation type="submission" date="2020-08" db="EMBL/GenBank/DDBJ databases">
        <title>Phenotypic and transcriptomic analysis of seven clinical Stenotrophomonas maltophilia isolates identify a small set of shared and commonly regulated genes involved in biofilm lifestyle.</title>
        <authorList>
            <person name="Alio I."/>
            <person name="Gudzuhn M."/>
            <person name="Streit W."/>
        </authorList>
    </citation>
    <scope>NUCLEOTIDE SEQUENCE [LARGE SCALE GENOMIC DNA]</scope>
    <source>
        <strain evidence="4 5">UHH_SKK55</strain>
    </source>
</reference>
<dbReference type="InterPro" id="IPR014862">
    <property type="entry name" value="TrwC"/>
</dbReference>
<dbReference type="Pfam" id="PF08751">
    <property type="entry name" value="TrwC"/>
    <property type="match status" value="1"/>
</dbReference>
<evidence type="ECO:0000256" key="1">
    <source>
        <dbReference type="SAM" id="MobiDB-lite"/>
    </source>
</evidence>
<evidence type="ECO:0000313" key="3">
    <source>
        <dbReference type="EMBL" id="EKT4094268.1"/>
    </source>
</evidence>
<dbReference type="Gene3D" id="3.40.50.300">
    <property type="entry name" value="P-loop containing nucleotide triphosphate hydrolases"/>
    <property type="match status" value="2"/>
</dbReference>
<gene>
    <name evidence="4" type="ORF">GPNADHDJ_03183</name>
    <name evidence="3" type="ORF">QEG23_003821</name>
</gene>
<dbReference type="AlphaFoldDB" id="A0AAI9FTZ3"/>
<evidence type="ECO:0000259" key="2">
    <source>
        <dbReference type="Pfam" id="PF08751"/>
    </source>
</evidence>
<dbReference type="Pfam" id="PF13604">
    <property type="entry name" value="AAA_30"/>
    <property type="match status" value="1"/>
</dbReference>
<dbReference type="RefSeq" id="WP_049446842.1">
    <property type="nucleotide sequence ID" value="NZ_CP040433.1"/>
</dbReference>
<evidence type="ECO:0000313" key="4">
    <source>
        <dbReference type="EMBL" id="QNG78956.1"/>
    </source>
</evidence>
<sequence length="996" mass="109931">MINTTLLKRNAGGTKGGSASIYYLLAQEKLSEEAEQASMAVGYYSRSAPSKEAQSKFYGGLAQHLGLAGVRATEELMIPLTDGFDPKTGRALCHGAGDRGQVKVRFDKTGKAPLRDKDGKVVTYLAGGHRIGFDLTISAPLDISVAFALASDPAEQEAIHAAHRNAVQRAMEAFEAMSETRRNKAGKDVIGVDGLIWSSHHHYASRADEATGEMGPNLHTHNLLYNLSLGNDGKEASLSAEEIYRYRKAMDEVYKTELYQGMKALGYGVDRIRELDDDGQETGRVYARIAGLDEEVTDRYGNRRKEILAYAAKHNVSNQQATLATRKDKDEPPYQELIAHWQDTLKGFDVSTESLKQAKGNAHEMEQKSPAELLERLHETDAIFCDHNLLEVLGQEYAGSVTVPELYGLVEAFKKEHGLVLVNPMRLHDDDKGDSLARRHTQERYCAPWMLQIEQEVVAFAIDRAKETHHHVPLADVDRVVKDYEKAKGFQLSQEQRHALDHITQGSGGVVNLSGLAGTGKTTISECFRAAYETQGFELLGVCVSNAAAEKLEAESGMSSVSMAQMLHDLDKGKMQFRKTDVIVVDEAGMVDARNTHKLFSYAAKAGAKVIMQGDVEQLQPIGAGSGFQLTKSAVGDAKLTEIRRQGKQEDRETALSFYATDESGQIIDLKKASRSRAQTLDKGNEIKARLLGTIRETATEKDSRERLLHEYFEDPTPMQEKLVIAHTRADVAALNAGIRAGLKERGELGQDEVVIEARDKGRKFDLALSKGDQIVFTAKNKDLGVINGTQAVVENIKPSRAGGYDISVSIRSETKADGRRLTFNSFEMKALTHSYAGTVHKSQGQGKREIYHLANLGMLDAHSALVAYTRLTKGSYRMYATSDDVERLSERLGLERLKETVLDAGLKDDPQRPVVQGLGAVARPNTQRPAAQRTRIQGKLDALLKEHAERPKPQMSEGERKARWLLEVLEPLRRARKASPKLPAQSPKHRQGFSL</sequence>
<accession>A0AAI9FTZ3</accession>
<reference evidence="3" key="2">
    <citation type="submission" date="2022-07" db="EMBL/GenBank/DDBJ databases">
        <authorList>
            <consortium name="DAFM: The Division of Animal and Food Microbiology"/>
        </authorList>
    </citation>
    <scope>NUCLEOTIDE SEQUENCE</scope>
    <source>
        <strain evidence="3">19MO01SH01-2</strain>
    </source>
</reference>
<dbReference type="InterPro" id="IPR027417">
    <property type="entry name" value="P-loop_NTPase"/>
</dbReference>
<protein>
    <submittedName>
        <fullName evidence="4">Conjugal transfer protein TraA</fullName>
    </submittedName>
    <submittedName>
        <fullName evidence="3">Relaxase domain-containing protein</fullName>
    </submittedName>
</protein>
<dbReference type="SUPFAM" id="SSF55464">
    <property type="entry name" value="Origin of replication-binding domain, RBD-like"/>
    <property type="match status" value="1"/>
</dbReference>
<organism evidence="3 6">
    <name type="scientific">Stenotrophomonas maltophilia</name>
    <name type="common">Pseudomonas maltophilia</name>
    <name type="synonym">Xanthomonas maltophilia</name>
    <dbReference type="NCBI Taxonomy" id="40324"/>
    <lineage>
        <taxon>Bacteria</taxon>
        <taxon>Pseudomonadati</taxon>
        <taxon>Pseudomonadota</taxon>
        <taxon>Gammaproteobacteria</taxon>
        <taxon>Lysobacterales</taxon>
        <taxon>Lysobacteraceae</taxon>
        <taxon>Stenotrophomonas</taxon>
        <taxon>Stenotrophomonas maltophilia group</taxon>
    </lineage>
</organism>
<feature type="domain" description="TrwC relaxase" evidence="2">
    <location>
        <begin position="33"/>
        <end position="346"/>
    </location>
</feature>
<dbReference type="NCBIfam" id="NF041492">
    <property type="entry name" value="MobF"/>
    <property type="match status" value="1"/>
</dbReference>
<proteinExistence type="predicted"/>